<dbReference type="Bgee" id="ENSPTRG00000048653">
    <property type="expression patterns" value="Expressed in lymph node and 20 other cell types or tissues"/>
</dbReference>
<reference evidence="1" key="2">
    <citation type="submission" date="2025-08" db="UniProtKB">
        <authorList>
            <consortium name="Ensembl"/>
        </authorList>
    </citation>
    <scope>IDENTIFICATION</scope>
</reference>
<protein>
    <submittedName>
        <fullName evidence="1">Uncharacterized protein</fullName>
    </submittedName>
</protein>
<dbReference type="EMBL" id="AACZ04071714">
    <property type="status" value="NOT_ANNOTATED_CDS"/>
    <property type="molecule type" value="Genomic_DNA"/>
</dbReference>
<reference evidence="1" key="3">
    <citation type="submission" date="2025-09" db="UniProtKB">
        <authorList>
            <consortium name="Ensembl"/>
        </authorList>
    </citation>
    <scope>IDENTIFICATION</scope>
</reference>
<dbReference type="InParanoid" id="A0A2I3TDT5"/>
<dbReference type="OMA" id="YEIMEDQ"/>
<proteinExistence type="predicted"/>
<dbReference type="GeneTree" id="ENSGT00390000017100"/>
<keyword evidence="2" id="KW-1185">Reference proteome</keyword>
<dbReference type="Ensembl" id="ENSPTRT00000101791.1">
    <property type="protein sequence ID" value="ENSPTRP00000087399.1"/>
    <property type="gene ID" value="ENSPTRG00000048653.1"/>
</dbReference>
<sequence>MPCRRKVIKTEKLSRIHTKDHLPRTIFKLYPQVRLASQQTSAIEQQRNTKIKPHYLLPGRTTVSKYEIMEHQKKRKEQMLQLSHKMSITENSE</sequence>
<organism evidence="1 2">
    <name type="scientific">Pan troglodytes</name>
    <name type="common">Chimpanzee</name>
    <dbReference type="NCBI Taxonomy" id="9598"/>
    <lineage>
        <taxon>Eukaryota</taxon>
        <taxon>Metazoa</taxon>
        <taxon>Chordata</taxon>
        <taxon>Craniata</taxon>
        <taxon>Vertebrata</taxon>
        <taxon>Euteleostomi</taxon>
        <taxon>Mammalia</taxon>
        <taxon>Eutheria</taxon>
        <taxon>Euarchontoglires</taxon>
        <taxon>Primates</taxon>
        <taxon>Haplorrhini</taxon>
        <taxon>Catarrhini</taxon>
        <taxon>Hominidae</taxon>
        <taxon>Pan</taxon>
    </lineage>
</organism>
<reference evidence="1 2" key="1">
    <citation type="journal article" date="2005" name="Nature">
        <title>Initial sequence of the chimpanzee genome and comparison with the human genome.</title>
        <authorList>
            <consortium name="Chimpanzee sequencing and analysis consortium"/>
        </authorList>
    </citation>
    <scope>NUCLEOTIDE SEQUENCE [LARGE SCALE GENOMIC DNA]</scope>
</reference>
<accession>A0A2I3TDT5</accession>
<dbReference type="AlphaFoldDB" id="A0A2I3TDT5"/>
<dbReference type="Proteomes" id="UP000002277">
    <property type="component" value="Chromosome 13"/>
</dbReference>
<evidence type="ECO:0000313" key="1">
    <source>
        <dbReference type="Ensembl" id="ENSPTRP00000087399.1"/>
    </source>
</evidence>
<name>A0A2I3TDT5_PANTR</name>
<evidence type="ECO:0000313" key="2">
    <source>
        <dbReference type="Proteomes" id="UP000002277"/>
    </source>
</evidence>